<dbReference type="Proteomes" id="UP001500967">
    <property type="component" value="Unassembled WGS sequence"/>
</dbReference>
<dbReference type="PANTHER" id="PTHR34293:SF1">
    <property type="entry name" value="HTH-TYPE TRANSCRIPTIONAL REGULATOR TRMBL2"/>
    <property type="match status" value="1"/>
</dbReference>
<dbReference type="PROSITE" id="PS50043">
    <property type="entry name" value="HTH_LUXR_2"/>
    <property type="match status" value="1"/>
</dbReference>
<comment type="caution">
    <text evidence="2">The sequence shown here is derived from an EMBL/GenBank/DDBJ whole genome shotgun (WGS) entry which is preliminary data.</text>
</comment>
<accession>A0ABP3EV49</accession>
<evidence type="ECO:0000313" key="2">
    <source>
        <dbReference type="EMBL" id="GAA0277329.1"/>
    </source>
</evidence>
<evidence type="ECO:0000313" key="3">
    <source>
        <dbReference type="Proteomes" id="UP001500967"/>
    </source>
</evidence>
<dbReference type="SUPFAM" id="SSF46894">
    <property type="entry name" value="C-terminal effector domain of the bipartite response regulators"/>
    <property type="match status" value="1"/>
</dbReference>
<dbReference type="InterPro" id="IPR036388">
    <property type="entry name" value="WH-like_DNA-bd_sf"/>
</dbReference>
<dbReference type="InterPro" id="IPR000792">
    <property type="entry name" value="Tscrpt_reg_LuxR_C"/>
</dbReference>
<dbReference type="RefSeq" id="WP_344653836.1">
    <property type="nucleotide sequence ID" value="NZ_BAAAGX010000035.1"/>
</dbReference>
<proteinExistence type="predicted"/>
<organism evidence="2 3">
    <name type="scientific">Cryptosporangium japonicum</name>
    <dbReference type="NCBI Taxonomy" id="80872"/>
    <lineage>
        <taxon>Bacteria</taxon>
        <taxon>Bacillati</taxon>
        <taxon>Actinomycetota</taxon>
        <taxon>Actinomycetes</taxon>
        <taxon>Cryptosporangiales</taxon>
        <taxon>Cryptosporangiaceae</taxon>
        <taxon>Cryptosporangium</taxon>
    </lineage>
</organism>
<evidence type="ECO:0000259" key="1">
    <source>
        <dbReference type="PROSITE" id="PS50043"/>
    </source>
</evidence>
<reference evidence="3" key="1">
    <citation type="journal article" date="2019" name="Int. J. Syst. Evol. Microbiol.">
        <title>The Global Catalogue of Microorganisms (GCM) 10K type strain sequencing project: providing services to taxonomists for standard genome sequencing and annotation.</title>
        <authorList>
            <consortium name="The Broad Institute Genomics Platform"/>
            <consortium name="The Broad Institute Genome Sequencing Center for Infectious Disease"/>
            <person name="Wu L."/>
            <person name="Ma J."/>
        </authorList>
    </citation>
    <scope>NUCLEOTIDE SEQUENCE [LARGE SCALE GENOMIC DNA]</scope>
    <source>
        <strain evidence="3">JCM 10425</strain>
    </source>
</reference>
<dbReference type="PANTHER" id="PTHR34293">
    <property type="entry name" value="HTH-TYPE TRANSCRIPTIONAL REGULATOR TRMBL2"/>
    <property type="match status" value="1"/>
</dbReference>
<sequence>MTATNPQLAQAYTGLLERPNGDLTEFASRLGLDETAARALLDRLAALSLVEERERELVALSPLLAMQQLLYRERSLLEQRQEFLRDSYQTLTQLMSSYVDARFVGAGPRHFEEITDLASVRRRIEELAVGAKWELLSFTPASREPRAARAAARVLDRGLLDRGVTMRTIYPDSVVDDRGAYDYARQLAAGGGSVRLCPDLPTRLLVVDQLVAVVPHDPADGSRGCVVVSHPGTVAALVSLFTAYWRAGRPLATVRDERTCTPLERSVLRALLAGAKDDAVARQMGVSVRTIRRCVADLMTRLGASSRFELGAGATRRGWI</sequence>
<dbReference type="SMART" id="SM00421">
    <property type="entry name" value="HTH_LUXR"/>
    <property type="match status" value="1"/>
</dbReference>
<dbReference type="EMBL" id="BAAAGX010000035">
    <property type="protein sequence ID" value="GAA0277329.1"/>
    <property type="molecule type" value="Genomic_DNA"/>
</dbReference>
<dbReference type="InterPro" id="IPR016032">
    <property type="entry name" value="Sig_transdc_resp-reg_C-effctor"/>
</dbReference>
<dbReference type="InterPro" id="IPR051797">
    <property type="entry name" value="TrmB-like"/>
</dbReference>
<keyword evidence="3" id="KW-1185">Reference proteome</keyword>
<name>A0ABP3EV49_9ACTN</name>
<dbReference type="Pfam" id="PF00196">
    <property type="entry name" value="GerE"/>
    <property type="match status" value="1"/>
</dbReference>
<feature type="domain" description="HTH luxR-type" evidence="1">
    <location>
        <begin position="253"/>
        <end position="318"/>
    </location>
</feature>
<gene>
    <name evidence="2" type="ORF">GCM10009539_76410</name>
</gene>
<protein>
    <submittedName>
        <fullName evidence="2">Helix-turn-helix domain-containing protein</fullName>
    </submittedName>
</protein>
<dbReference type="Gene3D" id="1.10.10.10">
    <property type="entry name" value="Winged helix-like DNA-binding domain superfamily/Winged helix DNA-binding domain"/>
    <property type="match status" value="1"/>
</dbReference>